<evidence type="ECO:0000313" key="2">
    <source>
        <dbReference type="Proteomes" id="UP001054945"/>
    </source>
</evidence>
<dbReference type="Proteomes" id="UP001054945">
    <property type="component" value="Unassembled WGS sequence"/>
</dbReference>
<reference evidence="1 2" key="1">
    <citation type="submission" date="2021-06" db="EMBL/GenBank/DDBJ databases">
        <title>Caerostris extrusa draft genome.</title>
        <authorList>
            <person name="Kono N."/>
            <person name="Arakawa K."/>
        </authorList>
    </citation>
    <scope>NUCLEOTIDE SEQUENCE [LARGE SCALE GENOMIC DNA]</scope>
</reference>
<dbReference type="AlphaFoldDB" id="A0AAV4S226"/>
<name>A0AAV4S226_CAEEX</name>
<gene>
    <name evidence="1" type="ORF">CEXT_696031</name>
</gene>
<evidence type="ECO:0000313" key="1">
    <source>
        <dbReference type="EMBL" id="GIY26600.1"/>
    </source>
</evidence>
<sequence length="73" mass="8330">MHITQGKFVSQLQLHFMDAAVVIPVLPFPKRMHQVPPLERGWYGRVDLSTFPFRCRSYSEMSCSNMAVGVGVF</sequence>
<proteinExistence type="predicted"/>
<organism evidence="1 2">
    <name type="scientific">Caerostris extrusa</name>
    <name type="common">Bark spider</name>
    <name type="synonym">Caerostris bankana</name>
    <dbReference type="NCBI Taxonomy" id="172846"/>
    <lineage>
        <taxon>Eukaryota</taxon>
        <taxon>Metazoa</taxon>
        <taxon>Ecdysozoa</taxon>
        <taxon>Arthropoda</taxon>
        <taxon>Chelicerata</taxon>
        <taxon>Arachnida</taxon>
        <taxon>Araneae</taxon>
        <taxon>Araneomorphae</taxon>
        <taxon>Entelegynae</taxon>
        <taxon>Araneoidea</taxon>
        <taxon>Araneidae</taxon>
        <taxon>Caerostris</taxon>
    </lineage>
</organism>
<dbReference type="EMBL" id="BPLR01008704">
    <property type="protein sequence ID" value="GIY26600.1"/>
    <property type="molecule type" value="Genomic_DNA"/>
</dbReference>
<protein>
    <submittedName>
        <fullName evidence="1">Uncharacterized protein</fullName>
    </submittedName>
</protein>
<keyword evidence="2" id="KW-1185">Reference proteome</keyword>
<accession>A0AAV4S226</accession>
<comment type="caution">
    <text evidence="1">The sequence shown here is derived from an EMBL/GenBank/DDBJ whole genome shotgun (WGS) entry which is preliminary data.</text>
</comment>